<feature type="transmembrane region" description="Helical" evidence="1">
    <location>
        <begin position="198"/>
        <end position="221"/>
    </location>
</feature>
<dbReference type="EMBL" id="JACSQP010000001">
    <property type="protein sequence ID" value="MBD7956116.1"/>
    <property type="molecule type" value="Genomic_DNA"/>
</dbReference>
<comment type="caution">
    <text evidence="2">The sequence shown here is derived from an EMBL/GenBank/DDBJ whole genome shotgun (WGS) entry which is preliminary data.</text>
</comment>
<keyword evidence="1" id="KW-0472">Membrane</keyword>
<feature type="transmembrane region" description="Helical" evidence="1">
    <location>
        <begin position="325"/>
        <end position="346"/>
    </location>
</feature>
<feature type="transmembrane region" description="Helical" evidence="1">
    <location>
        <begin position="170"/>
        <end position="186"/>
    </location>
</feature>
<feature type="transmembrane region" description="Helical" evidence="1">
    <location>
        <begin position="254"/>
        <end position="274"/>
    </location>
</feature>
<evidence type="ECO:0000313" key="3">
    <source>
        <dbReference type="Proteomes" id="UP000648352"/>
    </source>
</evidence>
<keyword evidence="1" id="KW-0812">Transmembrane</keyword>
<gene>
    <name evidence="2" type="ORF">H9651_00490</name>
</gene>
<evidence type="ECO:0000256" key="1">
    <source>
        <dbReference type="SAM" id="Phobius"/>
    </source>
</evidence>
<evidence type="ECO:0000313" key="2">
    <source>
        <dbReference type="EMBL" id="MBD7956116.1"/>
    </source>
</evidence>
<keyword evidence="3" id="KW-1185">Reference proteome</keyword>
<reference evidence="2 3" key="1">
    <citation type="submission" date="2020-08" db="EMBL/GenBank/DDBJ databases">
        <title>A Genomic Blueprint of the Chicken Gut Microbiome.</title>
        <authorList>
            <person name="Gilroy R."/>
            <person name="Ravi A."/>
            <person name="Getino M."/>
            <person name="Pursley I."/>
            <person name="Horton D.L."/>
            <person name="Alikhan N.-F."/>
            <person name="Baker D."/>
            <person name="Gharbi K."/>
            <person name="Hall N."/>
            <person name="Watson M."/>
            <person name="Adriaenssens E.M."/>
            <person name="Foster-Nyarko E."/>
            <person name="Jarju S."/>
            <person name="Secka A."/>
            <person name="Antonio M."/>
            <person name="Oren A."/>
            <person name="Chaudhuri R."/>
            <person name="La Ragione R.M."/>
            <person name="Hildebrand F."/>
            <person name="Pallen M.J."/>
        </authorList>
    </citation>
    <scope>NUCLEOTIDE SEQUENCE [LARGE SCALE GENOMIC DNA]</scope>
    <source>
        <strain evidence="2 3">Sa4CUA7</strain>
    </source>
</reference>
<name>A0ABR8RY24_9MICO</name>
<feature type="transmembrane region" description="Helical" evidence="1">
    <location>
        <begin position="77"/>
        <end position="101"/>
    </location>
</feature>
<organism evidence="2 3">
    <name type="scientific">Microbacterium pullorum</name>
    <dbReference type="NCBI Taxonomy" id="2762236"/>
    <lineage>
        <taxon>Bacteria</taxon>
        <taxon>Bacillati</taxon>
        <taxon>Actinomycetota</taxon>
        <taxon>Actinomycetes</taxon>
        <taxon>Micrococcales</taxon>
        <taxon>Microbacteriaceae</taxon>
        <taxon>Microbacterium</taxon>
    </lineage>
</organism>
<feature type="transmembrane region" description="Helical" evidence="1">
    <location>
        <begin position="148"/>
        <end position="164"/>
    </location>
</feature>
<feature type="transmembrane region" description="Helical" evidence="1">
    <location>
        <begin position="286"/>
        <end position="313"/>
    </location>
</feature>
<proteinExistence type="predicted"/>
<feature type="transmembrane region" description="Helical" evidence="1">
    <location>
        <begin position="121"/>
        <end position="141"/>
    </location>
</feature>
<dbReference type="Proteomes" id="UP000648352">
    <property type="component" value="Unassembled WGS sequence"/>
</dbReference>
<accession>A0ABR8RY24</accession>
<protein>
    <submittedName>
        <fullName evidence="2">Uncharacterized protein</fullName>
    </submittedName>
</protein>
<keyword evidence="1" id="KW-1133">Transmembrane helix</keyword>
<dbReference type="RefSeq" id="WP_191717147.1">
    <property type="nucleotide sequence ID" value="NZ_JACSQP010000001.1"/>
</dbReference>
<sequence length="383" mass="38934">MTFTRQLVTLIVATLPWGVRERYREEWLADLDGAAELGIPTGAVVRGAAVTALTLDRADSATSGMPRLDLARRRGRWAAAFGSSAIILGAGTLFTGGLRSFERERIAGGAALAAVGTGLEVAAVVLGALALVFAVGAVAVGGLPMRRLAGAVLLLVAVGAAAALNPVALVMVALPVAAFLSLAVLTGEGRPAPRRLRIAVGTTIAVAALAFVALTVVRIAVWNPLARAPGLTLDQIYTEMVQANQLSPAAGTFLAAWAAVWAVVALALPIACLVPAAAGWFTLRRLAVVGCAMLGLIIATSWIAGFGIGMALADTFLTSGGDATIGGAVLTVAGQLALAATPLIALAPARPHTAAPAAVAWRAKPARATRRVRPRSSLRAARP</sequence>